<feature type="compositionally biased region" description="Polar residues" evidence="1">
    <location>
        <begin position="101"/>
        <end position="112"/>
    </location>
</feature>
<accession>A0A9P9D826</accession>
<keyword evidence="3" id="KW-1185">Reference proteome</keyword>
<evidence type="ECO:0000313" key="3">
    <source>
        <dbReference type="Proteomes" id="UP000700596"/>
    </source>
</evidence>
<dbReference type="Proteomes" id="UP000700596">
    <property type="component" value="Unassembled WGS sequence"/>
</dbReference>
<dbReference type="AlphaFoldDB" id="A0A9P9D826"/>
<reference evidence="2" key="1">
    <citation type="journal article" date="2021" name="Nat. Commun.">
        <title>Genetic determinants of endophytism in the Arabidopsis root mycobiome.</title>
        <authorList>
            <person name="Mesny F."/>
            <person name="Miyauchi S."/>
            <person name="Thiergart T."/>
            <person name="Pickel B."/>
            <person name="Atanasova L."/>
            <person name="Karlsson M."/>
            <person name="Huettel B."/>
            <person name="Barry K.W."/>
            <person name="Haridas S."/>
            <person name="Chen C."/>
            <person name="Bauer D."/>
            <person name="Andreopoulos W."/>
            <person name="Pangilinan J."/>
            <person name="LaButti K."/>
            <person name="Riley R."/>
            <person name="Lipzen A."/>
            <person name="Clum A."/>
            <person name="Drula E."/>
            <person name="Henrissat B."/>
            <person name="Kohler A."/>
            <person name="Grigoriev I.V."/>
            <person name="Martin F.M."/>
            <person name="Hacquard S."/>
        </authorList>
    </citation>
    <scope>NUCLEOTIDE SEQUENCE</scope>
    <source>
        <strain evidence="2">MPI-CAGE-CH-0243</strain>
    </source>
</reference>
<gene>
    <name evidence="2" type="ORF">B0J11DRAFT_133339</name>
</gene>
<comment type="caution">
    <text evidence="2">The sequence shown here is derived from an EMBL/GenBank/DDBJ whole genome shotgun (WGS) entry which is preliminary data.</text>
</comment>
<sequence length="134" mass="14774">MILLGVGIGIAILICWLWCRGHRWPNRNRGVGSRSYLLSNASPFAHNDQPSITTEGYMEKNQTSSTLACSTTMGKEYSNSRGTDQSNTLQRNQADTRADDNQTLSGSSLRHSTTSIRLSIETDYSIPEFTGVCP</sequence>
<organism evidence="2 3">
    <name type="scientific">Dendryphion nanum</name>
    <dbReference type="NCBI Taxonomy" id="256645"/>
    <lineage>
        <taxon>Eukaryota</taxon>
        <taxon>Fungi</taxon>
        <taxon>Dikarya</taxon>
        <taxon>Ascomycota</taxon>
        <taxon>Pezizomycotina</taxon>
        <taxon>Dothideomycetes</taxon>
        <taxon>Pleosporomycetidae</taxon>
        <taxon>Pleosporales</taxon>
        <taxon>Torulaceae</taxon>
        <taxon>Dendryphion</taxon>
    </lineage>
</organism>
<proteinExistence type="predicted"/>
<feature type="region of interest" description="Disordered" evidence="1">
    <location>
        <begin position="71"/>
        <end position="112"/>
    </location>
</feature>
<evidence type="ECO:0000313" key="2">
    <source>
        <dbReference type="EMBL" id="KAH7114324.1"/>
    </source>
</evidence>
<dbReference type="EMBL" id="JAGMWT010000017">
    <property type="protein sequence ID" value="KAH7114324.1"/>
    <property type="molecule type" value="Genomic_DNA"/>
</dbReference>
<evidence type="ECO:0000256" key="1">
    <source>
        <dbReference type="SAM" id="MobiDB-lite"/>
    </source>
</evidence>
<protein>
    <submittedName>
        <fullName evidence="2">Uncharacterized protein</fullName>
    </submittedName>
</protein>
<name>A0A9P9D826_9PLEO</name>
<feature type="compositionally biased region" description="Polar residues" evidence="1">
    <location>
        <begin position="71"/>
        <end position="93"/>
    </location>
</feature>